<dbReference type="Pfam" id="PF04055">
    <property type="entry name" value="Radical_SAM"/>
    <property type="match status" value="1"/>
</dbReference>
<keyword evidence="12 15" id="KW-0627">Porphyrin biosynthesis</keyword>
<evidence type="ECO:0000313" key="18">
    <source>
        <dbReference type="EMBL" id="RCN58439.1"/>
    </source>
</evidence>
<evidence type="ECO:0000256" key="8">
    <source>
        <dbReference type="ARBA" id="ARBA00022723"/>
    </source>
</evidence>
<reference evidence="18 19" key="1">
    <citation type="submission" date="2018-02" db="EMBL/GenBank/DDBJ databases">
        <title>Insights into the biology of acidophilic members of the Acidiferrobacteraceae family derived from comparative genomic analyses.</title>
        <authorList>
            <person name="Issotta F."/>
            <person name="Thyssen C."/>
            <person name="Mena C."/>
            <person name="Moya A."/>
            <person name="Bellenberg S."/>
            <person name="Sproer C."/>
            <person name="Covarrubias P.C."/>
            <person name="Sand W."/>
            <person name="Quatrini R."/>
            <person name="Vera M."/>
        </authorList>
    </citation>
    <scope>NUCLEOTIDE SEQUENCE [LARGE SCALE GENOMIC DNA]</scope>
    <source>
        <strain evidence="19">m-1</strain>
    </source>
</reference>
<gene>
    <name evidence="18" type="primary">hemN</name>
    <name evidence="18" type="ORF">C4900_01175</name>
</gene>
<evidence type="ECO:0000256" key="14">
    <source>
        <dbReference type="ARBA" id="ARBA00048321"/>
    </source>
</evidence>
<keyword evidence="8 15" id="KW-0479">Metal-binding</keyword>
<keyword evidence="7 15" id="KW-0949">S-adenosyl-L-methionine</keyword>
<evidence type="ECO:0000256" key="9">
    <source>
        <dbReference type="ARBA" id="ARBA00023002"/>
    </source>
</evidence>
<feature type="binding site" evidence="17">
    <location>
        <position position="64"/>
    </location>
    <ligand>
        <name>[4Fe-4S] cluster</name>
        <dbReference type="ChEBI" id="CHEBI:49883"/>
        <note>4Fe-4S-S-AdoMet</note>
    </ligand>
</feature>
<dbReference type="PIRSF" id="PIRSF000167">
    <property type="entry name" value="HemN"/>
    <property type="match status" value="1"/>
</dbReference>
<evidence type="ECO:0000256" key="2">
    <source>
        <dbReference type="ARBA" id="ARBA00004785"/>
    </source>
</evidence>
<dbReference type="InterPro" id="IPR004558">
    <property type="entry name" value="Coprogen_oxidase_HemN"/>
</dbReference>
<evidence type="ECO:0000256" key="16">
    <source>
        <dbReference type="PIRSR" id="PIRSR000167-1"/>
    </source>
</evidence>
<evidence type="ECO:0000256" key="6">
    <source>
        <dbReference type="ARBA" id="ARBA00022490"/>
    </source>
</evidence>
<dbReference type="PANTHER" id="PTHR13932">
    <property type="entry name" value="COPROPORPHYRINIGEN III OXIDASE"/>
    <property type="match status" value="1"/>
</dbReference>
<comment type="catalytic activity">
    <reaction evidence="14 15">
        <text>coproporphyrinogen III + 2 S-adenosyl-L-methionine = protoporphyrinogen IX + 2 5'-deoxyadenosine + 2 L-methionine + 2 CO2</text>
        <dbReference type="Rhea" id="RHEA:15425"/>
        <dbReference type="ChEBI" id="CHEBI:16526"/>
        <dbReference type="ChEBI" id="CHEBI:17319"/>
        <dbReference type="ChEBI" id="CHEBI:57307"/>
        <dbReference type="ChEBI" id="CHEBI:57309"/>
        <dbReference type="ChEBI" id="CHEBI:57844"/>
        <dbReference type="ChEBI" id="CHEBI:59789"/>
        <dbReference type="EC" id="1.3.98.3"/>
    </reaction>
</comment>
<feature type="binding site" evidence="16">
    <location>
        <position position="146"/>
    </location>
    <ligand>
        <name>S-adenosyl-L-methionine</name>
        <dbReference type="ChEBI" id="CHEBI:59789"/>
        <label>1</label>
    </ligand>
</feature>
<dbReference type="EMBL" id="PSYR01000001">
    <property type="protein sequence ID" value="RCN58439.1"/>
    <property type="molecule type" value="Genomic_DNA"/>
</dbReference>
<dbReference type="STRING" id="163359.A9R16_08615"/>
<feature type="binding site" evidence="16">
    <location>
        <position position="185"/>
    </location>
    <ligand>
        <name>S-adenosyl-L-methionine</name>
        <dbReference type="ChEBI" id="CHEBI:59789"/>
        <label>2</label>
    </ligand>
</feature>
<evidence type="ECO:0000256" key="7">
    <source>
        <dbReference type="ARBA" id="ARBA00022691"/>
    </source>
</evidence>
<feature type="binding site" evidence="16">
    <location>
        <position position="173"/>
    </location>
    <ligand>
        <name>S-adenosyl-L-methionine</name>
        <dbReference type="ChEBI" id="CHEBI:59789"/>
        <label>2</label>
    </ligand>
</feature>
<evidence type="ECO:0000256" key="5">
    <source>
        <dbReference type="ARBA" id="ARBA00022485"/>
    </source>
</evidence>
<feature type="binding site" evidence="16">
    <location>
        <begin position="66"/>
        <end position="68"/>
    </location>
    <ligand>
        <name>S-adenosyl-L-methionine</name>
        <dbReference type="ChEBI" id="CHEBI:59789"/>
        <label>2</label>
    </ligand>
</feature>
<dbReference type="OrthoDB" id="9808022at2"/>
<dbReference type="GO" id="GO:0051989">
    <property type="term" value="F:coproporphyrinogen dehydrogenase activity"/>
    <property type="evidence" value="ECO:0007669"/>
    <property type="project" value="UniProtKB-EC"/>
</dbReference>
<evidence type="ECO:0000256" key="4">
    <source>
        <dbReference type="ARBA" id="ARBA00011245"/>
    </source>
</evidence>
<feature type="binding site" evidence="17">
    <location>
        <position position="60"/>
    </location>
    <ligand>
        <name>[4Fe-4S] cluster</name>
        <dbReference type="ChEBI" id="CHEBI:49883"/>
        <note>4Fe-4S-S-AdoMet</note>
    </ligand>
</feature>
<keyword evidence="9 15" id="KW-0560">Oxidoreductase</keyword>
<feature type="binding site" evidence="17">
    <location>
        <position position="67"/>
    </location>
    <ligand>
        <name>[4Fe-4S] cluster</name>
        <dbReference type="ChEBI" id="CHEBI:49883"/>
        <note>4Fe-4S-S-AdoMet</note>
    </ligand>
</feature>
<evidence type="ECO:0000256" key="13">
    <source>
        <dbReference type="ARBA" id="ARBA00024295"/>
    </source>
</evidence>
<evidence type="ECO:0000256" key="10">
    <source>
        <dbReference type="ARBA" id="ARBA00023004"/>
    </source>
</evidence>
<evidence type="ECO:0000256" key="15">
    <source>
        <dbReference type="PIRNR" id="PIRNR000167"/>
    </source>
</evidence>
<organism evidence="18 19">
    <name type="scientific">Acidiferrobacter thiooxydans</name>
    <dbReference type="NCBI Taxonomy" id="163359"/>
    <lineage>
        <taxon>Bacteria</taxon>
        <taxon>Pseudomonadati</taxon>
        <taxon>Pseudomonadota</taxon>
        <taxon>Gammaproteobacteria</taxon>
        <taxon>Acidiferrobacterales</taxon>
        <taxon>Acidiferrobacteraceae</taxon>
        <taxon>Acidiferrobacter</taxon>
    </lineage>
</organism>
<dbReference type="NCBIfam" id="TIGR00538">
    <property type="entry name" value="hemN"/>
    <property type="match status" value="1"/>
</dbReference>
<dbReference type="Pfam" id="PF06969">
    <property type="entry name" value="HemN_C"/>
    <property type="match status" value="1"/>
</dbReference>
<dbReference type="SUPFAM" id="SSF102114">
    <property type="entry name" value="Radical SAM enzymes"/>
    <property type="match status" value="1"/>
</dbReference>
<keyword evidence="5 15" id="KW-0004">4Fe-4S</keyword>
<accession>A0A1C2G3J9</accession>
<keyword evidence="10 15" id="KW-0408">Iron</keyword>
<dbReference type="GO" id="GO:0004109">
    <property type="term" value="F:coproporphyrinogen oxidase activity"/>
    <property type="evidence" value="ECO:0007669"/>
    <property type="project" value="InterPro"/>
</dbReference>
<dbReference type="Gene3D" id="3.80.30.20">
    <property type="entry name" value="tm_1862 like domain"/>
    <property type="match status" value="1"/>
</dbReference>
<dbReference type="InterPro" id="IPR007197">
    <property type="entry name" value="rSAM"/>
</dbReference>
<evidence type="ECO:0000256" key="1">
    <source>
        <dbReference type="ARBA" id="ARBA00004496"/>
    </source>
</evidence>
<feature type="binding site" evidence="16">
    <location>
        <position position="111"/>
    </location>
    <ligand>
        <name>S-adenosyl-L-methionine</name>
        <dbReference type="ChEBI" id="CHEBI:59789"/>
        <label>1</label>
    </ligand>
</feature>
<feature type="binding site" evidence="16">
    <location>
        <begin position="112"/>
        <end position="113"/>
    </location>
    <ligand>
        <name>S-adenosyl-L-methionine</name>
        <dbReference type="ChEBI" id="CHEBI:59789"/>
        <label>2</label>
    </ligand>
</feature>
<comment type="similarity">
    <text evidence="3 15">Belongs to the anaerobic coproporphyrinogen-III oxidase family.</text>
</comment>
<dbReference type="Gene3D" id="1.10.10.920">
    <property type="match status" value="1"/>
</dbReference>
<comment type="cofactor">
    <cofactor evidence="15 17">
        <name>[4Fe-4S] cluster</name>
        <dbReference type="ChEBI" id="CHEBI:49883"/>
    </cofactor>
    <text evidence="15 17">Binds 1 [4Fe-4S] cluster. The cluster is coordinated with 3 cysteines and an exchangeable S-adenosyl-L-methionine.</text>
</comment>
<evidence type="ECO:0000256" key="3">
    <source>
        <dbReference type="ARBA" id="ARBA00005493"/>
    </source>
</evidence>
<dbReference type="PROSITE" id="PS51918">
    <property type="entry name" value="RADICAL_SAM"/>
    <property type="match status" value="1"/>
</dbReference>
<dbReference type="GO" id="GO:0006782">
    <property type="term" value="P:protoporphyrinogen IX biosynthetic process"/>
    <property type="evidence" value="ECO:0007669"/>
    <property type="project" value="UniProtKB-UniPathway"/>
</dbReference>
<sequence length="457" mass="50962">MNDAFDASLVARYGESAPRYTSYPPATQFHSQFGPHDLGRTLAARPADRPWSLYVHVPFCESVCYYCACNKTITKHHDRAGPYVARVARELALLSPWLGARPPLDQLHWGGGTPTFLSHDEMHALMCAIAERFALRADDGGEYSIEIDPRHASDATLALLRSLGFNRLSLGVQDFDPAVQRAINREQSFALVRHVAQTARALGFRSLSVDLIYGLPRQTRDSFALTLDRLLEIAPDRVSLFNYAHLPERFKPQRRIAAAELPDGLTKIAILSGTAEALAGAGYVYIGLDHFAKADDELAQAQRDRTLARNFQGYSTRGHLDVLGVGASAVSRIGAIYSQNAWDLKEYEVLIDQGTLPVRRGFELSADDELRREVINDLLCHMECDVAAVEARHGLRFATYFASELAHLEPFIHDGLVEIDDRKIAVTARGQMLVRAVCAVFDRYLLIADRRRFSRVV</sequence>
<dbReference type="Proteomes" id="UP000253250">
    <property type="component" value="Unassembled WGS sequence"/>
</dbReference>
<feature type="binding site" evidence="16">
    <location>
        <position position="244"/>
    </location>
    <ligand>
        <name>S-adenosyl-L-methionine</name>
        <dbReference type="ChEBI" id="CHEBI:59789"/>
        <label>2</label>
    </ligand>
</feature>
<evidence type="ECO:0000313" key="19">
    <source>
        <dbReference type="Proteomes" id="UP000253250"/>
    </source>
</evidence>
<dbReference type="GO" id="GO:0051539">
    <property type="term" value="F:4 iron, 4 sulfur cluster binding"/>
    <property type="evidence" value="ECO:0007669"/>
    <property type="project" value="UniProtKB-KW"/>
</dbReference>
<dbReference type="InterPro" id="IPR023404">
    <property type="entry name" value="rSAM_horseshoe"/>
</dbReference>
<evidence type="ECO:0000256" key="11">
    <source>
        <dbReference type="ARBA" id="ARBA00023014"/>
    </source>
</evidence>
<dbReference type="EC" id="1.3.98.3" evidence="15"/>
<feature type="binding site" evidence="16">
    <location>
        <position position="210"/>
    </location>
    <ligand>
        <name>S-adenosyl-L-methionine</name>
        <dbReference type="ChEBI" id="CHEBI:59789"/>
        <label>2</label>
    </ligand>
</feature>
<dbReference type="PANTHER" id="PTHR13932:SF6">
    <property type="entry name" value="OXYGEN-INDEPENDENT COPROPORPHYRINOGEN III OXIDASE"/>
    <property type="match status" value="1"/>
</dbReference>
<comment type="subunit">
    <text evidence="4">Monomer.</text>
</comment>
<dbReference type="SFLD" id="SFLDG01065">
    <property type="entry name" value="anaerobic_coproporphyrinogen-I"/>
    <property type="match status" value="1"/>
</dbReference>
<comment type="subcellular location">
    <subcellularLocation>
        <location evidence="1 15">Cytoplasm</location>
    </subcellularLocation>
</comment>
<dbReference type="InterPro" id="IPR010723">
    <property type="entry name" value="HemN_C"/>
</dbReference>
<dbReference type="UniPathway" id="UPA00251">
    <property type="reaction ID" value="UER00323"/>
</dbReference>
<dbReference type="InterPro" id="IPR006638">
    <property type="entry name" value="Elp3/MiaA/NifB-like_rSAM"/>
</dbReference>
<evidence type="ECO:0000256" key="17">
    <source>
        <dbReference type="PIRSR" id="PIRSR000167-2"/>
    </source>
</evidence>
<proteinExistence type="inferred from homology"/>
<dbReference type="InterPro" id="IPR058240">
    <property type="entry name" value="rSAM_sf"/>
</dbReference>
<name>A0A1C2G3J9_9GAMM</name>
<evidence type="ECO:0000256" key="12">
    <source>
        <dbReference type="ARBA" id="ARBA00023244"/>
    </source>
</evidence>
<comment type="caution">
    <text evidence="18">The sequence shown here is derived from an EMBL/GenBank/DDBJ whole genome shotgun (WGS) entry which is preliminary data.</text>
</comment>
<keyword evidence="19" id="KW-1185">Reference proteome</keyword>
<dbReference type="GO" id="GO:0046872">
    <property type="term" value="F:metal ion binding"/>
    <property type="evidence" value="ECO:0007669"/>
    <property type="project" value="UniProtKB-KW"/>
</dbReference>
<dbReference type="AlphaFoldDB" id="A0A1C2G3J9"/>
<dbReference type="SMART" id="SM00729">
    <property type="entry name" value="Elp3"/>
    <property type="match status" value="1"/>
</dbReference>
<dbReference type="RefSeq" id="WP_065969157.1">
    <property type="nucleotide sequence ID" value="NZ_CP080624.1"/>
</dbReference>
<comment type="pathway">
    <text evidence="2 15">Porphyrin-containing compound metabolism; protoporphyrin-IX biosynthesis; protoporphyrinogen-IX from coproporphyrinogen-III (AdoMet route): step 1/1.</text>
</comment>
<protein>
    <recommendedName>
        <fullName evidence="15">Coproporphyrinogen-III oxidase</fullName>
        <ecNumber evidence="15">1.3.98.3</ecNumber>
    </recommendedName>
</protein>
<dbReference type="InterPro" id="IPR034505">
    <property type="entry name" value="Coproporphyrinogen-III_oxidase"/>
</dbReference>
<dbReference type="SFLD" id="SFLDS00029">
    <property type="entry name" value="Radical_SAM"/>
    <property type="match status" value="1"/>
</dbReference>
<keyword evidence="6 15" id="KW-0963">Cytoplasm</keyword>
<dbReference type="GO" id="GO:0005737">
    <property type="term" value="C:cytoplasm"/>
    <property type="evidence" value="ECO:0007669"/>
    <property type="project" value="UniProtKB-SubCell"/>
</dbReference>
<feature type="binding site" evidence="16">
    <location>
        <position position="54"/>
    </location>
    <ligand>
        <name>S-adenosyl-L-methionine</name>
        <dbReference type="ChEBI" id="CHEBI:59789"/>
        <label>1</label>
    </ligand>
</feature>
<keyword evidence="11 15" id="KW-0411">Iron-sulfur</keyword>
<dbReference type="FunFam" id="1.10.10.920:FF:000001">
    <property type="entry name" value="Coproporphyrinogen-III oxidase"/>
    <property type="match status" value="1"/>
</dbReference>
<comment type="function">
    <text evidence="13">Involved in the heme biosynthesis. Catalyzes the anaerobic oxidative decarboxylation of propionate groups of rings A and B of coproporphyrinogen III to yield the vinyl groups in protoporphyrinogen IX.</text>
</comment>